<dbReference type="EMBL" id="LCHL01000017">
    <property type="protein sequence ID" value="KKT32859.1"/>
    <property type="molecule type" value="Genomic_DNA"/>
</dbReference>
<accession>A0A0G1JBS9</accession>
<proteinExistence type="predicted"/>
<protein>
    <recommendedName>
        <fullName evidence="3">Bacterial toxin RNase RnlA/LsoA DBD domain-containing protein</fullName>
    </recommendedName>
</protein>
<gene>
    <name evidence="1" type="ORF">UW21_C0017G0002</name>
</gene>
<dbReference type="AlphaFoldDB" id="A0A0G1JBS9"/>
<reference evidence="1 2" key="1">
    <citation type="journal article" date="2015" name="Nature">
        <title>rRNA introns, odd ribosomes, and small enigmatic genomes across a large radiation of phyla.</title>
        <authorList>
            <person name="Brown C.T."/>
            <person name="Hug L.A."/>
            <person name="Thomas B.C."/>
            <person name="Sharon I."/>
            <person name="Castelle C.J."/>
            <person name="Singh A."/>
            <person name="Wilkins M.J."/>
            <person name="Williams K.H."/>
            <person name="Banfield J.F."/>
        </authorList>
    </citation>
    <scope>NUCLEOTIDE SEQUENCE [LARGE SCALE GENOMIC DNA]</scope>
</reference>
<organism evidence="1 2">
    <name type="scientific">Candidatus Woesebacteria bacterium GW2011_GWB1_44_11b</name>
    <dbReference type="NCBI Taxonomy" id="1618580"/>
    <lineage>
        <taxon>Bacteria</taxon>
        <taxon>Candidatus Woeseibacteriota</taxon>
    </lineage>
</organism>
<name>A0A0G1JBS9_9BACT</name>
<dbReference type="Gene3D" id="6.10.250.2650">
    <property type="match status" value="1"/>
</dbReference>
<evidence type="ECO:0008006" key="3">
    <source>
        <dbReference type="Google" id="ProtNLM"/>
    </source>
</evidence>
<sequence>MWIDLSKRAWWNYVEEDLQELLKEAVLLADIFGQRQKRLDSKPEFDDYAFIVFPAAKAYEGFLKKVFLNLNFIAKDDYYGKRFRIGKALNPSLEKKYRKESVYDKLVDYCKGEDVASTLWNTWKESRNLIFHWFPDEKRVITFEEAKERIVMIIGAIDKVFAACDIGVKKSLLTKVE</sequence>
<evidence type="ECO:0000313" key="1">
    <source>
        <dbReference type="EMBL" id="KKT32859.1"/>
    </source>
</evidence>
<evidence type="ECO:0000313" key="2">
    <source>
        <dbReference type="Proteomes" id="UP000034192"/>
    </source>
</evidence>
<dbReference type="Proteomes" id="UP000034192">
    <property type="component" value="Unassembled WGS sequence"/>
</dbReference>
<comment type="caution">
    <text evidence="1">The sequence shown here is derived from an EMBL/GenBank/DDBJ whole genome shotgun (WGS) entry which is preliminary data.</text>
</comment>